<dbReference type="EMBL" id="AAMD01000101">
    <property type="protein sequence ID" value="EAU64833.1"/>
    <property type="molecule type" value="Genomic_DNA"/>
</dbReference>
<dbReference type="AlphaFoldDB" id="Q08WH2"/>
<dbReference type="Gene3D" id="3.10.310.70">
    <property type="match status" value="1"/>
</dbReference>
<accession>Q08WH2</accession>
<feature type="domain" description="Amidohydrolase 3" evidence="1">
    <location>
        <begin position="220"/>
        <end position="690"/>
    </location>
</feature>
<organism evidence="2 3">
    <name type="scientific">Stigmatella aurantiaca (strain DW4/3-1)</name>
    <dbReference type="NCBI Taxonomy" id="378806"/>
    <lineage>
        <taxon>Bacteria</taxon>
        <taxon>Pseudomonadati</taxon>
        <taxon>Myxococcota</taxon>
        <taxon>Myxococcia</taxon>
        <taxon>Myxococcales</taxon>
        <taxon>Cystobacterineae</taxon>
        <taxon>Archangiaceae</taxon>
        <taxon>Stigmatella</taxon>
    </lineage>
</organism>
<dbReference type="PATRIC" id="fig|378806.16.peg.3857"/>
<dbReference type="SUPFAM" id="SSF51338">
    <property type="entry name" value="Composite domain of metallo-dependent hydrolases"/>
    <property type="match status" value="1"/>
</dbReference>
<dbReference type="PANTHER" id="PTHR22642">
    <property type="entry name" value="IMIDAZOLONEPROPIONASE"/>
    <property type="match status" value="1"/>
</dbReference>
<gene>
    <name evidence="2" type="ORF">STIAU_2348</name>
</gene>
<dbReference type="InterPro" id="IPR011059">
    <property type="entry name" value="Metal-dep_hydrolase_composite"/>
</dbReference>
<dbReference type="Pfam" id="PF07969">
    <property type="entry name" value="Amidohydro_3"/>
    <property type="match status" value="1"/>
</dbReference>
<protein>
    <submittedName>
        <fullName evidence="2">Amidohydrolase domain protein</fullName>
    </submittedName>
</protein>
<dbReference type="InterPro" id="IPR032466">
    <property type="entry name" value="Metal_Hydrolase"/>
</dbReference>
<keyword evidence="2" id="KW-0378">Hydrolase</keyword>
<evidence type="ECO:0000259" key="1">
    <source>
        <dbReference type="Pfam" id="PF07969"/>
    </source>
</evidence>
<dbReference type="SUPFAM" id="SSF51556">
    <property type="entry name" value="Metallo-dependent hydrolases"/>
    <property type="match status" value="1"/>
</dbReference>
<dbReference type="GO" id="GO:0016810">
    <property type="term" value="F:hydrolase activity, acting on carbon-nitrogen (but not peptide) bonds"/>
    <property type="evidence" value="ECO:0007669"/>
    <property type="project" value="InterPro"/>
</dbReference>
<name>Q08WH2_STIAD</name>
<dbReference type="Proteomes" id="UP000032702">
    <property type="component" value="Unassembled WGS sequence"/>
</dbReference>
<evidence type="ECO:0000313" key="2">
    <source>
        <dbReference type="EMBL" id="EAU64833.1"/>
    </source>
</evidence>
<dbReference type="RefSeq" id="WP_002616004.1">
    <property type="nucleotide sequence ID" value="NC_014623.1"/>
</dbReference>
<comment type="caution">
    <text evidence="2">The sequence shown here is derived from an EMBL/GenBank/DDBJ whole genome shotgun (WGS) entry which is preliminary data.</text>
</comment>
<evidence type="ECO:0000313" key="3">
    <source>
        <dbReference type="Proteomes" id="UP000032702"/>
    </source>
</evidence>
<dbReference type="Gene3D" id="2.30.40.10">
    <property type="entry name" value="Urease, subunit C, domain 1"/>
    <property type="match status" value="1"/>
</dbReference>
<dbReference type="Gene3D" id="3.20.20.140">
    <property type="entry name" value="Metal-dependent hydrolases"/>
    <property type="match status" value="1"/>
</dbReference>
<proteinExistence type="predicted"/>
<dbReference type="InterPro" id="IPR013108">
    <property type="entry name" value="Amidohydro_3"/>
</dbReference>
<dbReference type="PANTHER" id="PTHR22642:SF2">
    <property type="entry name" value="PROTEIN LONG AFTER FAR-RED 3"/>
    <property type="match status" value="1"/>
</dbReference>
<reference evidence="2 3" key="1">
    <citation type="submission" date="2006-04" db="EMBL/GenBank/DDBJ databases">
        <authorList>
            <person name="Nierman W.C."/>
        </authorList>
    </citation>
    <scope>NUCLEOTIDE SEQUENCE [LARGE SCALE GENOMIC DNA]</scope>
    <source>
        <strain evidence="2 3">DW4/3-1</strain>
    </source>
</reference>
<sequence length="694" mass="75765">MQKRESLVWVEVTFPSFQNVMNRSLRQEPLLACHMLSRAFVSLAALTLLASCTTRGGIGAGGDGTVLFVGKILTMDDQGTIAEAVSVDKRGRILKVGTEEEVRKGLNAEVEPIRLAEGQVLMPGFIDPHIHLLPTLLQSLPVTHNLAPCLPPPYKAANSEGCQNYVLPALKSMRPPSTGKLEGAEFIVGMNLDPSRQALGSDECSKDKITPFMDRPMQYLEDCVNRDRPVLVVDQSGHLAYVNQKAFEVVCIEMTGKKECDAPRSVTDNGGEWVKDSITQKYTGLLRESPAFEPFFQAMGKGLLLGLMHTNPVQFVKESEKDILQTIQALRAAGLTTVADGGLASKGQIDAVKFLAERPNFPLRITGLVRDNAASGDAKHPPILPSGPDCDPTQDTQCKLPMWLGVGGIKLWVDGSTQGCTAQLAPPYKYQDPGHCAQAGEGRSDFTTDQIVTRLKDLWNTGAWRFQLHANGNGANQTAIDAFTQLQMQKVNPHRLLFIHNTVGAETISEQLGSMRKGTLFVGEKKVPALDARVTHLIGHVAYWGNALEGMLGKEGAQNIDPIAFDRQYEVPFSFHSDSMVTPSRPLWFVEQAVTRRTWTYPDFTKTPNPVPVLGARHVATVEEALRAITVEPARQHELDAWLGSIEEGKVADFVVLGANPLDYDPSKGGDPTKLSQIPVIQTYLNGQPTVGSH</sequence>